<name>A0A6P4J3D1_DROKI</name>
<comment type="similarity">
    <text evidence="2">Belongs to the otopetrin family.</text>
</comment>
<dbReference type="PANTHER" id="PTHR21522">
    <property type="entry name" value="PROTON CHANNEL OTOP"/>
    <property type="match status" value="1"/>
</dbReference>
<feature type="compositionally biased region" description="Pro residues" evidence="11">
    <location>
        <begin position="540"/>
        <end position="552"/>
    </location>
</feature>
<proteinExistence type="inferred from homology"/>
<evidence type="ECO:0000256" key="3">
    <source>
        <dbReference type="ARBA" id="ARBA00022448"/>
    </source>
</evidence>
<feature type="transmembrane region" description="Helical" evidence="12">
    <location>
        <begin position="1350"/>
        <end position="1367"/>
    </location>
</feature>
<feature type="compositionally biased region" description="Basic residues" evidence="11">
    <location>
        <begin position="646"/>
        <end position="669"/>
    </location>
</feature>
<evidence type="ECO:0000256" key="7">
    <source>
        <dbReference type="ARBA" id="ARBA00022989"/>
    </source>
</evidence>
<sequence length="1424" mass="153914">MDSSPDLSLKLRRGSSDSRDNFYMDFAQGIDSDIEEVDTAQAQGQGQEVPPPPPPLPTVSLAEEVMLLVAPPPPPLPTLLGQPLPTLTETDDIPPTPTPPPQQEEDQDPQEDDQEEEDEEEVEEEPEPEEEGAGSVLDLALIPPPPLSPLDDAGLRTDDDGEGEETDDAEDAVPMPLPQEQPEEAQEELEENPEEEKEDSDDEDKSTPPPPLPPLPSNLSYVQGHNLGQVVTPPLTKSPSTSPSPPVTPPPCPELNLSRMVSSPPAQHISQIPPLTPSSESENEAESQPNSPPLPNPRLEPEAEVEPEPEPVSGAREDYSRSLDNEDESTTITTPPSNGYSASSIIAPPPEHFGELDEDRGFIPPPPLDQADEEEEEEPEPEPDNEEEEEELTKVETDELSVDRESLQEQPGDSISSPRAASIASGALAGLTGSISASIGGGGSPKPESRGPSRSGSQRSQQMRGSQPGSRQSSQPGSRAGSQPGSRIGSRTGSVASAGHAAGILSPQASIKSQTSVRSPAVSQRQSVQSPPAGEGAPVMPSPPLMRSPPPELARQMHSPPRITTPPRVCSPPLVSSPPKLAETAATAAAAAAGVTKEPASSLSSAAVGEPLEPPLATVSYQDEQKPKPAPATVVTSQPARAHFTSSHHHYHLPHQFQHPHHQNHHTHSVRVPTPTVPSSYAPPPSSSEGGSSPGDQRRRLMTPASVSGAGAGLLAATSASSAGPDLAVAVSPGRVSARSGSQHHVTIDESSLPHKSSIQETPGPSGLIVGTGEGDGDRDIGRGGGGGGDSSDPPSSPGGSSSQPGGGGGLGSQREEGQLALMYHSHQLTNYPVLPAIKRTHRPSFVYPPMPRVKAGDALATLFSALYGKLLVVMGIAFPMAEVISTYIPPSFYEVYYLYLYIGSMIFLLFMYATLLWGRPKLPVPIATSPNKSTTKASGTDSMDESDTDSNSVHRRLPPAIPVRRPSLLSPLGRQHHYGSFYLRMGAVAFGIGSMIYSGLEFGQYFELNPDTKCHNVLLALTPATRMAFIFIQMYFIFLNNEQIKVYRYKIIARFGLMHMIGTNLAVWLNVLIQETKHEILTFYNPENRTLRISHRIPGHSRGHAIIPHDPTAHLRVPRGLKGPYQIFECRRTNIIGTLVQDASPFLFPCTIEYSLICAAILYVMWRSISRPQTPNTPQRPDMISSPMKRSPHHYSVDCARAHKGLFVGILILVLTIISLIIFFVLISRPEFVAMAVTEVTICELLIYGTATIATLLGMIQIRHLQYDAYRSFSLDDILLVGAQTGSFLYNIFTVIAGHFTLRSDDMLVPINALASIVQTACQTMFILDASRRQAVSPEHIRKKPGREIVTFMLVVNLAMWAISTLEKSRAESHPIQLNFYGLWAWTIITHVSMPLAIFYRFHSTVCLCEIWKRAYKLKPTYM</sequence>
<dbReference type="GO" id="GO:0005886">
    <property type="term" value="C:plasma membrane"/>
    <property type="evidence" value="ECO:0007669"/>
    <property type="project" value="UniProtKB-SubCell"/>
</dbReference>
<feature type="transmembrane region" description="Helical" evidence="12">
    <location>
        <begin position="899"/>
        <end position="918"/>
    </location>
</feature>
<evidence type="ECO:0000313" key="14">
    <source>
        <dbReference type="RefSeq" id="XP_017035390.1"/>
    </source>
</evidence>
<feature type="transmembrane region" description="Helical" evidence="12">
    <location>
        <begin position="1052"/>
        <end position="1074"/>
    </location>
</feature>
<feature type="transmembrane region" description="Helical" evidence="12">
    <location>
        <begin position="982"/>
        <end position="1001"/>
    </location>
</feature>
<feature type="transmembrane region" description="Helical" evidence="12">
    <location>
        <begin position="1279"/>
        <end position="1302"/>
    </location>
</feature>
<feature type="transmembrane region" description="Helical" evidence="12">
    <location>
        <begin position="1234"/>
        <end position="1258"/>
    </location>
</feature>
<feature type="region of interest" description="Disordered" evidence="11">
    <location>
        <begin position="734"/>
        <end position="814"/>
    </location>
</feature>
<feature type="transmembrane region" description="Helical" evidence="12">
    <location>
        <begin position="1308"/>
        <end position="1329"/>
    </location>
</feature>
<evidence type="ECO:0000256" key="10">
    <source>
        <dbReference type="ARBA" id="ARBA00023303"/>
    </source>
</evidence>
<evidence type="ECO:0000256" key="4">
    <source>
        <dbReference type="ARBA" id="ARBA00022475"/>
    </source>
</evidence>
<keyword evidence="3" id="KW-0813">Transport</keyword>
<feature type="compositionally biased region" description="Acidic residues" evidence="11">
    <location>
        <begin position="370"/>
        <end position="391"/>
    </location>
</feature>
<comment type="subcellular location">
    <subcellularLocation>
        <location evidence="1">Cell membrane</location>
        <topology evidence="1">Multi-pass membrane protein</topology>
    </subcellularLocation>
</comment>
<feature type="transmembrane region" description="Helical" evidence="12">
    <location>
        <begin position="1207"/>
        <end position="1228"/>
    </location>
</feature>
<feature type="compositionally biased region" description="Acidic residues" evidence="11">
    <location>
        <begin position="181"/>
        <end position="204"/>
    </location>
</feature>
<keyword evidence="6" id="KW-0375">Hydrogen ion transport</keyword>
<dbReference type="GO" id="GO:0015252">
    <property type="term" value="F:proton channel activity"/>
    <property type="evidence" value="ECO:0007669"/>
    <property type="project" value="InterPro"/>
</dbReference>
<organism evidence="13 14">
    <name type="scientific">Drosophila kikkawai</name>
    <name type="common">Fruit fly</name>
    <dbReference type="NCBI Taxonomy" id="30033"/>
    <lineage>
        <taxon>Eukaryota</taxon>
        <taxon>Metazoa</taxon>
        <taxon>Ecdysozoa</taxon>
        <taxon>Arthropoda</taxon>
        <taxon>Hexapoda</taxon>
        <taxon>Insecta</taxon>
        <taxon>Pterygota</taxon>
        <taxon>Neoptera</taxon>
        <taxon>Endopterygota</taxon>
        <taxon>Diptera</taxon>
        <taxon>Brachycera</taxon>
        <taxon>Muscomorpha</taxon>
        <taxon>Ephydroidea</taxon>
        <taxon>Drosophilidae</taxon>
        <taxon>Drosophila</taxon>
        <taxon>Sophophora</taxon>
    </lineage>
</organism>
<reference evidence="14" key="1">
    <citation type="submission" date="2025-08" db="UniProtKB">
        <authorList>
            <consortium name="RefSeq"/>
        </authorList>
    </citation>
    <scope>IDENTIFICATION</scope>
    <source>
        <strain evidence="14">14028-0561.14</strain>
        <tissue evidence="14">Whole fly</tissue>
    </source>
</reference>
<evidence type="ECO:0000256" key="1">
    <source>
        <dbReference type="ARBA" id="ARBA00004651"/>
    </source>
</evidence>
<keyword evidence="7 12" id="KW-1133">Transmembrane helix</keyword>
<feature type="compositionally biased region" description="Low complexity" evidence="11">
    <location>
        <begin position="582"/>
        <end position="593"/>
    </location>
</feature>
<feature type="transmembrane region" description="Helical" evidence="12">
    <location>
        <begin position="1147"/>
        <end position="1167"/>
    </location>
</feature>
<dbReference type="Proteomes" id="UP001652661">
    <property type="component" value="Chromosome X"/>
</dbReference>
<keyword evidence="8" id="KW-0406">Ion transport</keyword>
<feature type="region of interest" description="Disordered" evidence="11">
    <location>
        <begin position="1"/>
        <end position="421"/>
    </location>
</feature>
<feature type="region of interest" description="Disordered" evidence="11">
    <location>
        <begin position="929"/>
        <end position="959"/>
    </location>
</feature>
<gene>
    <name evidence="14" type="primary">OtopLc</name>
</gene>
<feature type="compositionally biased region" description="Basic and acidic residues" evidence="11">
    <location>
        <begin position="392"/>
        <end position="407"/>
    </location>
</feature>
<protein>
    <submittedName>
        <fullName evidence="14">Proton channel OtopLc</fullName>
    </submittedName>
</protein>
<keyword evidence="4" id="KW-1003">Cell membrane</keyword>
<feature type="compositionally biased region" description="Pro residues" evidence="11">
    <location>
        <begin position="207"/>
        <end position="216"/>
    </location>
</feature>
<feature type="compositionally biased region" description="Polar residues" evidence="11">
    <location>
        <begin position="507"/>
        <end position="530"/>
    </location>
</feature>
<evidence type="ECO:0000256" key="8">
    <source>
        <dbReference type="ARBA" id="ARBA00023065"/>
    </source>
</evidence>
<feature type="transmembrane region" description="Helical" evidence="12">
    <location>
        <begin position="1021"/>
        <end position="1040"/>
    </location>
</feature>
<accession>A0A6P4J3D1</accession>
<keyword evidence="9 12" id="KW-0472">Membrane</keyword>
<evidence type="ECO:0000256" key="2">
    <source>
        <dbReference type="ARBA" id="ARBA00006513"/>
    </source>
</evidence>
<feature type="compositionally biased region" description="Low complexity" evidence="11">
    <location>
        <begin position="791"/>
        <end position="804"/>
    </location>
</feature>
<dbReference type="PANTHER" id="PTHR21522:SF61">
    <property type="entry name" value="PROTON CHANNEL OTOPLC"/>
    <property type="match status" value="1"/>
</dbReference>
<feature type="compositionally biased region" description="Low complexity" evidence="11">
    <location>
        <begin position="78"/>
        <end position="88"/>
    </location>
</feature>
<feature type="compositionally biased region" description="Acidic residues" evidence="11">
    <location>
        <begin position="159"/>
        <end position="171"/>
    </location>
</feature>
<feature type="transmembrane region" description="Helical" evidence="12">
    <location>
        <begin position="1379"/>
        <end position="1401"/>
    </location>
</feature>
<feature type="compositionally biased region" description="Polar residues" evidence="11">
    <location>
        <begin position="754"/>
        <end position="763"/>
    </location>
</feature>
<feature type="compositionally biased region" description="Basic and acidic residues" evidence="11">
    <location>
        <begin position="315"/>
        <end position="324"/>
    </location>
</feature>
<dbReference type="RefSeq" id="XP_017035390.1">
    <property type="nucleotide sequence ID" value="XM_017179901.3"/>
</dbReference>
<evidence type="ECO:0000256" key="5">
    <source>
        <dbReference type="ARBA" id="ARBA00022692"/>
    </source>
</evidence>
<keyword evidence="13" id="KW-1185">Reference proteome</keyword>
<keyword evidence="5 12" id="KW-0812">Transmembrane</keyword>
<evidence type="ECO:0000256" key="11">
    <source>
        <dbReference type="SAM" id="MobiDB-lite"/>
    </source>
</evidence>
<evidence type="ECO:0000256" key="12">
    <source>
        <dbReference type="SAM" id="Phobius"/>
    </source>
</evidence>
<evidence type="ECO:0000313" key="13">
    <source>
        <dbReference type="Proteomes" id="UP001652661"/>
    </source>
</evidence>
<feature type="compositionally biased region" description="Basic and acidic residues" evidence="11">
    <location>
        <begin position="352"/>
        <end position="361"/>
    </location>
</feature>
<evidence type="ECO:0000256" key="9">
    <source>
        <dbReference type="ARBA" id="ARBA00023136"/>
    </source>
</evidence>
<dbReference type="InterPro" id="IPR004878">
    <property type="entry name" value="Otopetrin"/>
</dbReference>
<feature type="compositionally biased region" description="Low complexity" evidence="11">
    <location>
        <begin position="230"/>
        <end position="241"/>
    </location>
</feature>
<feature type="compositionally biased region" description="Polar residues" evidence="11">
    <location>
        <begin position="330"/>
        <end position="344"/>
    </location>
</feature>
<feature type="compositionally biased region" description="Pro residues" evidence="11">
    <location>
        <begin position="242"/>
        <end position="253"/>
    </location>
</feature>
<feature type="compositionally biased region" description="Acidic residues" evidence="11">
    <location>
        <begin position="103"/>
        <end position="132"/>
    </location>
</feature>
<feature type="compositionally biased region" description="Polar residues" evidence="11">
    <location>
        <begin position="929"/>
        <end position="942"/>
    </location>
</feature>
<feature type="compositionally biased region" description="Polar residues" evidence="11">
    <location>
        <begin position="259"/>
        <end position="270"/>
    </location>
</feature>
<feature type="region of interest" description="Disordered" evidence="11">
    <location>
        <begin position="433"/>
        <end position="707"/>
    </location>
</feature>
<dbReference type="OrthoDB" id="6429739at2759"/>
<evidence type="ECO:0000256" key="6">
    <source>
        <dbReference type="ARBA" id="ARBA00022781"/>
    </source>
</evidence>
<dbReference type="Pfam" id="PF03189">
    <property type="entry name" value="Otopetrin"/>
    <property type="match status" value="1"/>
</dbReference>
<keyword evidence="10" id="KW-0407">Ion channel</keyword>
<feature type="compositionally biased region" description="Low complexity" evidence="11">
    <location>
        <begin position="450"/>
        <end position="487"/>
    </location>
</feature>